<dbReference type="GO" id="GO:0004402">
    <property type="term" value="F:histone acetyltransferase activity"/>
    <property type="evidence" value="ECO:0007669"/>
    <property type="project" value="InterPro"/>
</dbReference>
<feature type="domain" description="Bromo" evidence="21">
    <location>
        <begin position="1259"/>
        <end position="1331"/>
    </location>
</feature>
<proteinExistence type="predicted"/>
<feature type="domain" description="TAZ-type" evidence="23">
    <location>
        <begin position="2307"/>
        <end position="2390"/>
    </location>
</feature>
<evidence type="ECO:0000256" key="18">
    <source>
        <dbReference type="PROSITE-ProRule" id="PRU00228"/>
    </source>
</evidence>
<evidence type="ECO:0000256" key="20">
    <source>
        <dbReference type="SAM" id="MobiDB-lite"/>
    </source>
</evidence>
<keyword evidence="4" id="KW-0488">Methylation</keyword>
<dbReference type="PROSITE" id="PS50016">
    <property type="entry name" value="ZF_PHD_2"/>
    <property type="match status" value="1"/>
</dbReference>
<dbReference type="InterPro" id="IPR000197">
    <property type="entry name" value="Znf_TAZ"/>
</dbReference>
<evidence type="ECO:0000256" key="4">
    <source>
        <dbReference type="ARBA" id="ARBA00022481"/>
    </source>
</evidence>
<dbReference type="Gene3D" id="1.10.246.20">
    <property type="entry name" value="Coactivator CBP, KIX domain"/>
    <property type="match status" value="1"/>
</dbReference>
<dbReference type="PROSITE" id="PS51727">
    <property type="entry name" value="CBP_P300_HAT"/>
    <property type="match status" value="1"/>
</dbReference>
<feature type="compositionally biased region" description="Low complexity" evidence="20">
    <location>
        <begin position="408"/>
        <end position="417"/>
    </location>
</feature>
<dbReference type="SUPFAM" id="SSF57933">
    <property type="entry name" value="TAZ domain"/>
    <property type="match status" value="2"/>
</dbReference>
<feature type="compositionally biased region" description="Polar residues" evidence="20">
    <location>
        <begin position="104"/>
        <end position="145"/>
    </location>
</feature>
<dbReference type="PROSITE" id="PS00633">
    <property type="entry name" value="BROMODOMAIN_1"/>
    <property type="match status" value="1"/>
</dbReference>
<dbReference type="RefSeq" id="XP_002179758.1">
    <property type="nucleotide sequence ID" value="XM_002179722.1"/>
</dbReference>
<gene>
    <name evidence="26" type="ORF">PHATRDRAFT_45703</name>
</gene>
<feature type="region of interest" description="Disordered" evidence="20">
    <location>
        <begin position="1108"/>
        <end position="1204"/>
    </location>
</feature>
<comment type="subcellular location">
    <subcellularLocation>
        <location evidence="2">Nucleus</location>
    </subcellularLocation>
</comment>
<dbReference type="GO" id="GO:0008270">
    <property type="term" value="F:zinc ion binding"/>
    <property type="evidence" value="ECO:0007669"/>
    <property type="project" value="UniProtKB-KW"/>
</dbReference>
<evidence type="ECO:0000259" key="24">
    <source>
        <dbReference type="PROSITE" id="PS50135"/>
    </source>
</evidence>
<dbReference type="SMART" id="SM01250">
    <property type="entry name" value="KAT11"/>
    <property type="match status" value="1"/>
</dbReference>
<dbReference type="PROSITE" id="PS01359">
    <property type="entry name" value="ZF_PHD_1"/>
    <property type="match status" value="1"/>
</dbReference>
<dbReference type="Pfam" id="PF02135">
    <property type="entry name" value="zf-TAZ"/>
    <property type="match status" value="2"/>
</dbReference>
<evidence type="ECO:0000313" key="27">
    <source>
        <dbReference type="Proteomes" id="UP000000759"/>
    </source>
</evidence>
<evidence type="ECO:0000256" key="2">
    <source>
        <dbReference type="ARBA" id="ARBA00004123"/>
    </source>
</evidence>
<evidence type="ECO:0000256" key="8">
    <source>
        <dbReference type="ARBA" id="ARBA00022833"/>
    </source>
</evidence>
<dbReference type="InterPro" id="IPR011011">
    <property type="entry name" value="Znf_FYVE_PHD"/>
</dbReference>
<keyword evidence="10" id="KW-0805">Transcription regulation</keyword>
<organism evidence="26 27">
    <name type="scientific">Phaeodactylum tricornutum (strain CCAP 1055/1)</name>
    <dbReference type="NCBI Taxonomy" id="556484"/>
    <lineage>
        <taxon>Eukaryota</taxon>
        <taxon>Sar</taxon>
        <taxon>Stramenopiles</taxon>
        <taxon>Ochrophyta</taxon>
        <taxon>Bacillariophyta</taxon>
        <taxon>Bacillariophyceae</taxon>
        <taxon>Bacillariophycidae</taxon>
        <taxon>Naviculales</taxon>
        <taxon>Phaeodactylaceae</taxon>
        <taxon>Phaeodactylum</taxon>
    </lineage>
</organism>
<dbReference type="SUPFAM" id="SSF57903">
    <property type="entry name" value="FYVE/PHD zinc finger"/>
    <property type="match status" value="1"/>
</dbReference>
<keyword evidence="9" id="KW-0156">Chromatin regulator</keyword>
<evidence type="ECO:0000256" key="6">
    <source>
        <dbReference type="ARBA" id="ARBA00022723"/>
    </source>
</evidence>
<feature type="region of interest" description="Disordered" evidence="20">
    <location>
        <begin position="625"/>
        <end position="685"/>
    </location>
</feature>
<dbReference type="InterPro" id="IPR043145">
    <property type="entry name" value="Znf_ZZ_sf"/>
</dbReference>
<dbReference type="GO" id="GO:0045944">
    <property type="term" value="P:positive regulation of transcription by RNA polymerase II"/>
    <property type="evidence" value="ECO:0007669"/>
    <property type="project" value="TreeGrafter"/>
</dbReference>
<feature type="compositionally biased region" description="Low complexity" evidence="20">
    <location>
        <begin position="283"/>
        <end position="300"/>
    </location>
</feature>
<keyword evidence="11 17" id="KW-0103">Bromodomain</keyword>
<dbReference type="GeneID" id="7200474"/>
<evidence type="ECO:0000256" key="10">
    <source>
        <dbReference type="ARBA" id="ARBA00023015"/>
    </source>
</evidence>
<feature type="compositionally biased region" description="Low complexity" evidence="20">
    <location>
        <begin position="309"/>
        <end position="323"/>
    </location>
</feature>
<dbReference type="PROSITE" id="PS01357">
    <property type="entry name" value="ZF_ZZ_1"/>
    <property type="match status" value="1"/>
</dbReference>
<dbReference type="PROSITE" id="PS50014">
    <property type="entry name" value="BROMODOMAIN_2"/>
    <property type="match status" value="1"/>
</dbReference>
<feature type="region of interest" description="Disordered" evidence="20">
    <location>
        <begin position="2145"/>
        <end position="2167"/>
    </location>
</feature>
<keyword evidence="14" id="KW-0539">Nucleus</keyword>
<feature type="region of interest" description="Disordered" evidence="20">
    <location>
        <begin position="207"/>
        <end position="232"/>
    </location>
</feature>
<dbReference type="SUPFAM" id="SSF47370">
    <property type="entry name" value="Bromodomain"/>
    <property type="match status" value="1"/>
</dbReference>
<dbReference type="InterPro" id="IPR019786">
    <property type="entry name" value="Zinc_finger_PHD-type_CS"/>
</dbReference>
<dbReference type="Gene3D" id="3.30.40.10">
    <property type="entry name" value="Zinc/RING finger domain, C3HC4 (zinc finger)"/>
    <property type="match status" value="1"/>
</dbReference>
<keyword evidence="5" id="KW-0808">Transferase</keyword>
<keyword evidence="6" id="KW-0479">Metal-binding</keyword>
<dbReference type="GO" id="GO:0003713">
    <property type="term" value="F:transcription coactivator activity"/>
    <property type="evidence" value="ECO:0007669"/>
    <property type="project" value="TreeGrafter"/>
</dbReference>
<evidence type="ECO:0000256" key="5">
    <source>
        <dbReference type="ARBA" id="ARBA00022679"/>
    </source>
</evidence>
<dbReference type="Pfam" id="PF16987">
    <property type="entry name" value="KIX_2"/>
    <property type="match status" value="1"/>
</dbReference>
<evidence type="ECO:0000256" key="3">
    <source>
        <dbReference type="ARBA" id="ARBA00013184"/>
    </source>
</evidence>
<dbReference type="EMBL" id="CM000610">
    <property type="protein sequence ID" value="EEC48744.1"/>
    <property type="molecule type" value="Genomic_DNA"/>
</dbReference>
<dbReference type="InterPro" id="IPR036546">
    <property type="entry name" value="MED15_KIX"/>
</dbReference>
<evidence type="ECO:0000256" key="11">
    <source>
        <dbReference type="ARBA" id="ARBA00023117"/>
    </source>
</evidence>
<dbReference type="InterPro" id="IPR013178">
    <property type="entry name" value="Histone_AcTrfase_Rtt109/CBP"/>
</dbReference>
<comment type="function">
    <text evidence="1">Acetyltransferase enzyme. Acetylates histones, giving a specific tag for transcriptional activation.</text>
</comment>
<keyword evidence="12" id="KW-0010">Activator</keyword>
<dbReference type="Pfam" id="PF00439">
    <property type="entry name" value="Bromodomain"/>
    <property type="match status" value="1"/>
</dbReference>
<feature type="region of interest" description="Disordered" evidence="20">
    <location>
        <begin position="1851"/>
        <end position="1887"/>
    </location>
</feature>
<dbReference type="GO" id="GO:0005634">
    <property type="term" value="C:nucleus"/>
    <property type="evidence" value="ECO:0007669"/>
    <property type="project" value="UniProtKB-SubCell"/>
</dbReference>
<comment type="catalytic activity">
    <reaction evidence="16">
        <text>L-lysyl-[protein] + acetyl-CoA = N(6)-acetyl-L-lysyl-[protein] + CoA + H(+)</text>
        <dbReference type="Rhea" id="RHEA:45948"/>
        <dbReference type="Rhea" id="RHEA-COMP:9752"/>
        <dbReference type="Rhea" id="RHEA-COMP:10731"/>
        <dbReference type="ChEBI" id="CHEBI:15378"/>
        <dbReference type="ChEBI" id="CHEBI:29969"/>
        <dbReference type="ChEBI" id="CHEBI:57287"/>
        <dbReference type="ChEBI" id="CHEBI:57288"/>
        <dbReference type="ChEBI" id="CHEBI:61930"/>
        <dbReference type="EC" id="2.3.1.48"/>
    </reaction>
</comment>
<evidence type="ECO:0000313" key="26">
    <source>
        <dbReference type="EMBL" id="EEC48744.1"/>
    </source>
</evidence>
<dbReference type="SMART" id="SM00291">
    <property type="entry name" value="ZnF_ZZ"/>
    <property type="match status" value="1"/>
</dbReference>
<feature type="domain" description="TAZ-type" evidence="23">
    <location>
        <begin position="844"/>
        <end position="928"/>
    </location>
</feature>
<feature type="compositionally biased region" description="Polar residues" evidence="20">
    <location>
        <begin position="387"/>
        <end position="402"/>
    </location>
</feature>
<dbReference type="PROSITE" id="PS50134">
    <property type="entry name" value="ZF_TAZ"/>
    <property type="match status" value="2"/>
</dbReference>
<feature type="compositionally biased region" description="Polar residues" evidence="20">
    <location>
        <begin position="425"/>
        <end position="437"/>
    </location>
</feature>
<feature type="compositionally biased region" description="Basic and acidic residues" evidence="20">
    <location>
        <begin position="1189"/>
        <end position="1199"/>
    </location>
</feature>
<dbReference type="Proteomes" id="UP000000759">
    <property type="component" value="Chromosome 7"/>
</dbReference>
<feature type="domain" description="CBP/p300-type HAT" evidence="25">
    <location>
        <begin position="1498"/>
        <end position="2235"/>
    </location>
</feature>
<feature type="compositionally biased region" description="Basic residues" evidence="20">
    <location>
        <begin position="1123"/>
        <end position="1147"/>
    </location>
</feature>
<dbReference type="PANTHER" id="PTHR13808:SF1">
    <property type="entry name" value="HISTONE ACETYLTRANSFERASE"/>
    <property type="match status" value="1"/>
</dbReference>
<dbReference type="Gene3D" id="1.20.920.10">
    <property type="entry name" value="Bromodomain-like"/>
    <property type="match status" value="1"/>
</dbReference>
<feature type="compositionally biased region" description="Basic and acidic residues" evidence="20">
    <location>
        <begin position="1874"/>
        <end position="1883"/>
    </location>
</feature>
<keyword evidence="7 18" id="KW-0863">Zinc-finger</keyword>
<dbReference type="GO" id="GO:0140297">
    <property type="term" value="F:DNA-binding transcription factor binding"/>
    <property type="evidence" value="ECO:0007669"/>
    <property type="project" value="UniProtKB-ARBA"/>
</dbReference>
<dbReference type="Pfam" id="PF08214">
    <property type="entry name" value="HAT_KAT11"/>
    <property type="match status" value="1"/>
</dbReference>
<accession>B7FYK8</accession>
<evidence type="ECO:0000256" key="14">
    <source>
        <dbReference type="ARBA" id="ARBA00023242"/>
    </source>
</evidence>
<feature type="compositionally biased region" description="Polar residues" evidence="20">
    <location>
        <begin position="638"/>
        <end position="659"/>
    </location>
</feature>
<keyword evidence="13" id="KW-0804">Transcription</keyword>
<evidence type="ECO:0000259" key="21">
    <source>
        <dbReference type="PROSITE" id="PS50014"/>
    </source>
</evidence>
<dbReference type="InterPro" id="IPR031162">
    <property type="entry name" value="CBP_P300_HAT"/>
</dbReference>
<protein>
    <recommendedName>
        <fullName evidence="3">histone acetyltransferase</fullName>
        <ecNumber evidence="3">2.3.1.48</ecNumber>
    </recommendedName>
</protein>
<dbReference type="PANTHER" id="PTHR13808">
    <property type="entry name" value="CBP/P300-RELATED"/>
    <property type="match status" value="1"/>
</dbReference>
<dbReference type="InterPro" id="IPR001487">
    <property type="entry name" value="Bromodomain"/>
</dbReference>
<dbReference type="InterPro" id="IPR018359">
    <property type="entry name" value="Bromodomain_CS"/>
</dbReference>
<name>B7FYK8_PHATC</name>
<dbReference type="GO" id="GO:0000123">
    <property type="term" value="C:histone acetyltransferase complex"/>
    <property type="evidence" value="ECO:0007669"/>
    <property type="project" value="TreeGrafter"/>
</dbReference>
<feature type="region of interest" description="Disordered" evidence="20">
    <location>
        <begin position="268"/>
        <end position="332"/>
    </location>
</feature>
<dbReference type="InterPro" id="IPR035898">
    <property type="entry name" value="TAZ_dom_sf"/>
</dbReference>
<evidence type="ECO:0000256" key="12">
    <source>
        <dbReference type="ARBA" id="ARBA00023159"/>
    </source>
</evidence>
<evidence type="ECO:0000256" key="15">
    <source>
        <dbReference type="ARBA" id="ARBA00023315"/>
    </source>
</evidence>
<sequence length="2426" mass="267145">MQSNSGGMPGGSMNATSMQDMQRLQLQMAQYQQQQQQQQRQAPVGNQLLLNNHNSVSNLNMQQQFPSNTNNAPTASFVNLSTQSGAAGRMSNPALAMMQQQQQGVVTGSNGASLMNSGGPNAASMFSWNGMQQPQQGQNASSMDASTGSSARLMAMANMNRMSIGGGAGTISGQGNSMNPSTSTMPNMQTLLQQQQVNASHTPNQMGFQQQHHLSGSQMGSSTNTNHTNGGGAQQLMLQQQIASLQKQMQFQHQGGIGTVSAMQNPSISNATVGSAGPRAANSLQSHQQQLLQQIQQQQHVGPGPPSMPAQHQQPYQQHQMSAGMQSLHQQDSTPQNMMNMLQQQPQSHARNNAMANVMSDQSSQTLSRSGSLNEQQLRIHQQNLLRASSGQQTTVSDTQEAAKSVRSQQQSPSQPSKQHGMHPQNATSYQPSNNIVQGPFGGMHGLPNQHSMQSVSNQQLNNHGKAMPMHSDGSTTLGMSSHGNNSMYSGQMSGSNASQQQGSDDPISISQHSNLSAGQLSRTHQASSNDSGQKTFLDGSFAGGWQSNDDLPDRRRVIFSILEVIRQIRPDDTSKMSNKLPHMAKSLEEHLYRSAHSKDEYMDFSTLKERLQAIAHGLDLHRGSSSPMVSKNHDTTHLPQQSSNPSYSNIESQQNSLQIGFPPSLTASGPTSQQHQNAGWTGPYDVSSKDVMKIQGQNNADNLVVQRNAASQQSFGRIAGSNSQHGGIMSGSNTAGPNHNSGIWPTNMGSSESLGQPSIGNVAMNGGSQHQSSMNQGMNDMASMSQTSQQNDFAGSSLFIDPLQGFNWQSGFLSDSNMPPPVGNGIVNSDYPNTPKYQDPGVAQKQKVILQQQQRLLLLRHASKCKAGSNCTTKFCSQMVTLWKHMKTCRDKNCKTSHCLSSRCVLNHYRICKNQGKTSTCEVCGPVMAKIRQQERDDGTGDPLATDSSAMNYLQPSLNALPNVIPTKQIGGLSQVRRSDNILENSCQSEQVQLQQLQAQQMKLQTQLDSLKQLQKQQEQLLEQQSRIQEQAHKVKDPSSQQAQQLQQQQLLLHQLQKRCEQQQLQLQQEIQSQSRTAGLAQAQAQQFQAAAQFRTSVQEAQMLQSSSPIIPGSYGEPTESKKKRHTVTKSKRISSKGKRGGKGKGLRAAVEVLSSHDPAEDNFDPYASPKKRGLSSSSKPAQKKRKATSDKEADPGERATGTDIVEDSTLAYEGNTSLLPFMSLVSVRKHVDSLNKKTSLWSRMVTYKCLPVIQELIDDQFGWVFHDAVDPIALGLPDYFDVVKHPMHLELVKKKLENAIYCDTDSFAHDVELVFENAILYNGETSEVGELANSFLVKFAQIYEKLIAGIESPQQLVKKNGEACALCGLQKRQLEPLSLYCHGNCGMQPIERHSSYFTDHSKSNLWCLLCYDQLHEEKIILLDDGSDIRKKDLQEFKNDTCPEEAWITCDECNSQVHEVCALFSRRNEAKASYTCPNCYTSKSLASQSTKSVAKFVKGADYLPHCKMSIDIEKGLHRTLQDLYDAKAKDEKLGAGQTEQAEGLTVRVLSNVEKKQSVGARMQRCFSEKGYPLEFPVRSKCIALFQKIHGVDTLLFSVYVYEYGQECPAPNKRRVYISCLDSVQYFEPSCYRKAAYQAIIVEYLRYVKERGFHTAHIWSCPLTPEDGYIFYCHPSHQLIPREDMLQSWYHQLLEKAKSSGVAISTTTLYHEYFEGGADSTKIEQQRLPTCLPYFEGDYIPGEIENILETIDEKENQSSVQKLIMSLLGQRIMKMKDNFLVVHLHNDGVAAASEQSEDVSKGCDGCDEKIVLSKRSSTTEPGLMRIDVRDDDVAMTEADAFPAREDPTVLKTAAPPKKVNTPEKATRSMGEATSKSEKTEDKSVPTPGMLLFEKPGSDTSLVDSAKDAANEGVAPISVSMGEPTAESEKRKDRYVSTAIVCEKPRSNFSLIESTKDTAETAAAPDSISIVDSKVDSKDTAYSTTGALLCGKPGSDISPIDSADNVKNEIELPGVRVAGVKEESGSEGLREKVSLAHTVCVVELKANDEPPLEESGGNGGLTNESDGVAASLIEKQATIQIAGGNLSETQTEPIDSEDGCIDDSVNTAVQSGELDEKEGSATEQNRDEVIATIDKKASKRLMDSAISTHTEPTESSSEISTKSALASRSPLVNRKRPLNSVESNTWDEDAPIENALFETPQHFLNFCKTKHFQFDELRRAKHSTLSILFQLHNPMASHVLQQCGSCYRDITCDARYHCNVCSNFDLCQECYSSVMKKEFVLNDSRFAHDTSHTFSPIDTEMLEETKTREERQKSLTAHVELLEHAVPCQGPPACSLENCQRMKKLVEHVGTCMIQPKKDCKICSRLLSLCTIHSRLCAIRGPCPIPFCDRIRERNKRLRQQQDLVDDRRRQAQNELYQSSEEPSITT</sequence>
<feature type="coiled-coil region" evidence="19">
    <location>
        <begin position="988"/>
        <end position="1074"/>
    </location>
</feature>
<feature type="compositionally biased region" description="Polar residues" evidence="20">
    <location>
        <begin position="666"/>
        <end position="680"/>
    </location>
</feature>
<feature type="region of interest" description="Disordered" evidence="20">
    <location>
        <begin position="387"/>
        <end position="536"/>
    </location>
</feature>
<dbReference type="Gene3D" id="3.30.60.90">
    <property type="match status" value="1"/>
</dbReference>
<feature type="compositionally biased region" description="Polar residues" evidence="20">
    <location>
        <begin position="473"/>
        <end position="535"/>
    </location>
</feature>
<evidence type="ECO:0000256" key="19">
    <source>
        <dbReference type="SAM" id="Coils"/>
    </source>
</evidence>
<keyword evidence="15" id="KW-0012">Acyltransferase</keyword>
<feature type="compositionally biased region" description="Low complexity" evidence="20">
    <location>
        <begin position="2146"/>
        <end position="2162"/>
    </location>
</feature>
<feature type="region of interest" description="Disordered" evidence="20">
    <location>
        <begin position="769"/>
        <end position="791"/>
    </location>
</feature>
<keyword evidence="19" id="KW-0175">Coiled coil</keyword>
<dbReference type="Gene3D" id="1.20.1020.10">
    <property type="entry name" value="TAZ domain"/>
    <property type="match status" value="2"/>
</dbReference>
<reference evidence="26 27" key="1">
    <citation type="journal article" date="2008" name="Nature">
        <title>The Phaeodactylum genome reveals the evolutionary history of diatom genomes.</title>
        <authorList>
            <person name="Bowler C."/>
            <person name="Allen A.E."/>
            <person name="Badger J.H."/>
            <person name="Grimwood J."/>
            <person name="Jabbari K."/>
            <person name="Kuo A."/>
            <person name="Maheswari U."/>
            <person name="Martens C."/>
            <person name="Maumus F."/>
            <person name="Otillar R.P."/>
            <person name="Rayko E."/>
            <person name="Salamov A."/>
            <person name="Vandepoele K."/>
            <person name="Beszteri B."/>
            <person name="Gruber A."/>
            <person name="Heijde M."/>
            <person name="Katinka M."/>
            <person name="Mock T."/>
            <person name="Valentin K."/>
            <person name="Verret F."/>
            <person name="Berges J.A."/>
            <person name="Brownlee C."/>
            <person name="Cadoret J.P."/>
            <person name="Chiovitti A."/>
            <person name="Choi C.J."/>
            <person name="Coesel S."/>
            <person name="De Martino A."/>
            <person name="Detter J.C."/>
            <person name="Durkin C."/>
            <person name="Falciatore A."/>
            <person name="Fournet J."/>
            <person name="Haruta M."/>
            <person name="Huysman M.J."/>
            <person name="Jenkins B.D."/>
            <person name="Jiroutova K."/>
            <person name="Jorgensen R.E."/>
            <person name="Joubert Y."/>
            <person name="Kaplan A."/>
            <person name="Kroger N."/>
            <person name="Kroth P.G."/>
            <person name="La Roche J."/>
            <person name="Lindquist E."/>
            <person name="Lommer M."/>
            <person name="Martin-Jezequel V."/>
            <person name="Lopez P.J."/>
            <person name="Lucas S."/>
            <person name="Mangogna M."/>
            <person name="McGinnis K."/>
            <person name="Medlin L.K."/>
            <person name="Montsant A."/>
            <person name="Oudot-Le Secq M.P."/>
            <person name="Napoli C."/>
            <person name="Obornik M."/>
            <person name="Parker M.S."/>
            <person name="Petit J.L."/>
            <person name="Porcel B.M."/>
            <person name="Poulsen N."/>
            <person name="Robison M."/>
            <person name="Rychlewski L."/>
            <person name="Rynearson T.A."/>
            <person name="Schmutz J."/>
            <person name="Shapiro H."/>
            <person name="Siaut M."/>
            <person name="Stanley M."/>
            <person name="Sussman M.R."/>
            <person name="Taylor A.R."/>
            <person name="Vardi A."/>
            <person name="von Dassow P."/>
            <person name="Vyverman W."/>
            <person name="Willis A."/>
            <person name="Wyrwicz L.S."/>
            <person name="Rokhsar D.S."/>
            <person name="Weissenbach J."/>
            <person name="Armbrust E.V."/>
            <person name="Green B.R."/>
            <person name="Van de Peer Y."/>
            <person name="Grigoriev I.V."/>
        </authorList>
    </citation>
    <scope>NUCLEOTIDE SEQUENCE [LARGE SCALE GENOMIC DNA]</scope>
    <source>
        <strain evidence="26 27">CCAP 1055/1</strain>
    </source>
</reference>
<evidence type="ECO:0000256" key="7">
    <source>
        <dbReference type="ARBA" id="ARBA00022771"/>
    </source>
</evidence>
<feature type="compositionally biased region" description="Polar residues" evidence="20">
    <location>
        <begin position="449"/>
        <end position="463"/>
    </location>
</feature>
<dbReference type="InterPro" id="IPR000433">
    <property type="entry name" value="Znf_ZZ"/>
</dbReference>
<dbReference type="PROSITE" id="PS50135">
    <property type="entry name" value="ZF_ZZ_2"/>
    <property type="match status" value="1"/>
</dbReference>
<dbReference type="SUPFAM" id="SSF57850">
    <property type="entry name" value="RING/U-box"/>
    <property type="match status" value="1"/>
</dbReference>
<dbReference type="GO" id="GO:0005667">
    <property type="term" value="C:transcription regulator complex"/>
    <property type="evidence" value="ECO:0007669"/>
    <property type="project" value="TreeGrafter"/>
</dbReference>
<dbReference type="InParanoid" id="B7FYK8"/>
<dbReference type="eggNOG" id="KOG1474">
    <property type="taxonomic scope" value="Eukaryota"/>
</dbReference>
<dbReference type="SMART" id="SM00297">
    <property type="entry name" value="BROMO"/>
    <property type="match status" value="1"/>
</dbReference>
<feature type="coiled-coil region" evidence="19">
    <location>
        <begin position="14"/>
        <end position="41"/>
    </location>
</feature>
<dbReference type="PaxDb" id="2850-Phatr45703"/>
<dbReference type="Pfam" id="PF00569">
    <property type="entry name" value="ZZ"/>
    <property type="match status" value="1"/>
</dbReference>
<evidence type="ECO:0000259" key="25">
    <source>
        <dbReference type="PROSITE" id="PS51727"/>
    </source>
</evidence>
<evidence type="ECO:0000256" key="16">
    <source>
        <dbReference type="ARBA" id="ARBA00048017"/>
    </source>
</evidence>
<dbReference type="GO" id="GO:0031490">
    <property type="term" value="F:chromatin DNA binding"/>
    <property type="evidence" value="ECO:0007669"/>
    <property type="project" value="TreeGrafter"/>
</dbReference>
<dbReference type="PRINTS" id="PR00503">
    <property type="entry name" value="BROMODOMAIN"/>
</dbReference>
<dbReference type="InterPro" id="IPR013083">
    <property type="entry name" value="Znf_RING/FYVE/PHD"/>
</dbReference>
<evidence type="ECO:0000256" key="17">
    <source>
        <dbReference type="PROSITE-ProRule" id="PRU00035"/>
    </source>
</evidence>
<dbReference type="InterPro" id="IPR036427">
    <property type="entry name" value="Bromodomain-like_sf"/>
</dbReference>
<dbReference type="STRING" id="556484.B7FYK8"/>
<dbReference type="CDD" id="cd02249">
    <property type="entry name" value="ZZ"/>
    <property type="match status" value="1"/>
</dbReference>
<dbReference type="EC" id="2.3.1.48" evidence="3"/>
<keyword evidence="27" id="KW-1185">Reference proteome</keyword>
<evidence type="ECO:0000256" key="13">
    <source>
        <dbReference type="ARBA" id="ARBA00023163"/>
    </source>
</evidence>
<feature type="compositionally biased region" description="Polar residues" evidence="20">
    <location>
        <begin position="207"/>
        <end position="228"/>
    </location>
</feature>
<dbReference type="InterPro" id="IPR036529">
    <property type="entry name" value="KIX_dom_sf"/>
</dbReference>
<feature type="domain" description="PHD-type" evidence="22">
    <location>
        <begin position="1406"/>
        <end position="1483"/>
    </location>
</feature>
<feature type="domain" description="ZZ-type" evidence="24">
    <location>
        <begin position="2237"/>
        <end position="2301"/>
    </location>
</feature>
<dbReference type="InterPro" id="IPR019787">
    <property type="entry name" value="Znf_PHD-finger"/>
</dbReference>
<dbReference type="KEGG" id="pti:PHATRDRAFT_45703"/>
<dbReference type="OrthoDB" id="899at2759"/>
<dbReference type="eggNOG" id="KOG1778">
    <property type="taxonomic scope" value="Eukaryota"/>
</dbReference>
<evidence type="ECO:0000256" key="1">
    <source>
        <dbReference type="ARBA" id="ARBA00002581"/>
    </source>
</evidence>
<evidence type="ECO:0000259" key="23">
    <source>
        <dbReference type="PROSITE" id="PS50134"/>
    </source>
</evidence>
<evidence type="ECO:0000256" key="9">
    <source>
        <dbReference type="ARBA" id="ARBA00022853"/>
    </source>
</evidence>
<evidence type="ECO:0000259" key="22">
    <source>
        <dbReference type="PROSITE" id="PS50016"/>
    </source>
</evidence>
<dbReference type="SMART" id="SM00551">
    <property type="entry name" value="ZnF_TAZ"/>
    <property type="match status" value="2"/>
</dbReference>
<feature type="region of interest" description="Disordered" evidence="20">
    <location>
        <begin position="98"/>
        <end position="145"/>
    </location>
</feature>
<keyword evidence="8" id="KW-0862">Zinc</keyword>
<reference evidence="27" key="2">
    <citation type="submission" date="2008-08" db="EMBL/GenBank/DDBJ databases">
        <authorList>
            <consortium name="Diatom Consortium"/>
            <person name="Grigoriev I."/>
            <person name="Grimwood J."/>
            <person name="Kuo A."/>
            <person name="Otillar R.P."/>
            <person name="Salamov A."/>
            <person name="Detter J.C."/>
            <person name="Lindquist E."/>
            <person name="Shapiro H."/>
            <person name="Lucas S."/>
            <person name="Glavina del Rio T."/>
            <person name="Pitluck S."/>
            <person name="Rokhsar D."/>
            <person name="Bowler C."/>
        </authorList>
    </citation>
    <scope>GENOME REANNOTATION</scope>
    <source>
        <strain evidence="27">CCAP 1055/1</strain>
    </source>
</reference>